<accession>A0A3B0CA06</accession>
<name>A0A3B0CA06_9FLAO</name>
<comment type="similarity">
    <text evidence="8">Belongs to the tRNA(Ile)-lysidine synthase family.</text>
</comment>
<dbReference type="EC" id="6.3.4.19" evidence="8"/>
<dbReference type="RefSeq" id="WP_120711485.1">
    <property type="nucleotide sequence ID" value="NZ_RBCJ01000002.1"/>
</dbReference>
<comment type="caution">
    <text evidence="10">The sequence shown here is derived from an EMBL/GenBank/DDBJ whole genome shotgun (WGS) entry which is preliminary data.</text>
</comment>
<dbReference type="GO" id="GO:0005737">
    <property type="term" value="C:cytoplasm"/>
    <property type="evidence" value="ECO:0007669"/>
    <property type="project" value="UniProtKB-SubCell"/>
</dbReference>
<feature type="domain" description="Lysidine-tRNA(Ile) synthetase C-terminal" evidence="9">
    <location>
        <begin position="359"/>
        <end position="431"/>
    </location>
</feature>
<dbReference type="SMART" id="SM00977">
    <property type="entry name" value="TilS_C"/>
    <property type="match status" value="1"/>
</dbReference>
<dbReference type="GO" id="GO:0032267">
    <property type="term" value="F:tRNA(Ile)-lysidine synthase activity"/>
    <property type="evidence" value="ECO:0007669"/>
    <property type="project" value="UniProtKB-EC"/>
</dbReference>
<dbReference type="SUPFAM" id="SSF52402">
    <property type="entry name" value="Adenine nucleotide alpha hydrolases-like"/>
    <property type="match status" value="1"/>
</dbReference>
<dbReference type="InterPro" id="IPR014729">
    <property type="entry name" value="Rossmann-like_a/b/a_fold"/>
</dbReference>
<keyword evidence="5 8" id="KW-0547">Nucleotide-binding</keyword>
<protein>
    <recommendedName>
        <fullName evidence="8">tRNA(Ile)-lysidine synthase</fullName>
        <ecNumber evidence="8">6.3.4.19</ecNumber>
    </recommendedName>
    <alternativeName>
        <fullName evidence="8">tRNA(Ile)-2-lysyl-cytidine synthase</fullName>
    </alternativeName>
    <alternativeName>
        <fullName evidence="8">tRNA(Ile)-lysidine synthetase</fullName>
    </alternativeName>
</protein>
<dbReference type="GO" id="GO:0006400">
    <property type="term" value="P:tRNA modification"/>
    <property type="evidence" value="ECO:0007669"/>
    <property type="project" value="UniProtKB-UniRule"/>
</dbReference>
<evidence type="ECO:0000256" key="6">
    <source>
        <dbReference type="ARBA" id="ARBA00022840"/>
    </source>
</evidence>
<evidence type="ECO:0000256" key="4">
    <source>
        <dbReference type="ARBA" id="ARBA00022694"/>
    </source>
</evidence>
<dbReference type="Pfam" id="PF01171">
    <property type="entry name" value="ATP_bind_3"/>
    <property type="match status" value="1"/>
</dbReference>
<comment type="domain">
    <text evidence="8">The N-terminal region contains the highly conserved SGGXDS motif, predicted to be a P-loop motif involved in ATP binding.</text>
</comment>
<keyword evidence="4 8" id="KW-0819">tRNA processing</keyword>
<dbReference type="InterPro" id="IPR011063">
    <property type="entry name" value="TilS/TtcA_N"/>
</dbReference>
<evidence type="ECO:0000313" key="10">
    <source>
        <dbReference type="EMBL" id="RKN81861.1"/>
    </source>
</evidence>
<sequence>MLAKFKKHIKRKFPELVGKPFLLACSGGVDSIVLAHLCHHTELDFAIGHCNFQLRGEESDIDEIFVKDLAFELSKSFFSTRFETMDYIAKNKVSVQLAARELRYQWFAEVMQENHIEILMTAHQADDNLETFMINLSRGTGIDGLTGIPEKTDTVARPLLPFTRSQILEYAKVENLAWREDNSNSDTKYLRNKIRHEIVPKLKELHPTFLENFKNTQQYITGTSKLAVLYIDQIRKTVFQREDGIIRISVASVLKLEPLDAHLFALFKGYGFTEWNDVKSLLTAMSGKEVRSKTHRMVKDRDFLLLAEIKEENTKDYYISNDVGEIHTPIHLRISQVLHVKETSKNVLYVAKETLKYPLTLRKWQKGDYFYPLGMKGKKKVSKFFKDEKMDSISKEKQWLLCSGDAIVWVVGKRADERFKVVDNTCEIVKFELNT</sequence>
<dbReference type="InterPro" id="IPR012796">
    <property type="entry name" value="Lysidine-tRNA-synth_C"/>
</dbReference>
<reference evidence="10 11" key="1">
    <citation type="submission" date="2018-10" db="EMBL/GenBank/DDBJ databases">
        <title>Ulvibacterium marinum gen. nov., sp. nov., a novel marine bacterium of the family Flavobacteriaceae, isolated from a culture of the green alga Ulva prolifera.</title>
        <authorList>
            <person name="Zhang Z."/>
        </authorList>
    </citation>
    <scope>NUCLEOTIDE SEQUENCE [LARGE SCALE GENOMIC DNA]</scope>
    <source>
        <strain evidence="10 11">CCMM003</strain>
    </source>
</reference>
<dbReference type="CDD" id="cd01992">
    <property type="entry name" value="TilS_N"/>
    <property type="match status" value="1"/>
</dbReference>
<evidence type="ECO:0000256" key="8">
    <source>
        <dbReference type="HAMAP-Rule" id="MF_01161"/>
    </source>
</evidence>
<dbReference type="Proteomes" id="UP000276603">
    <property type="component" value="Unassembled WGS sequence"/>
</dbReference>
<dbReference type="NCBIfam" id="TIGR02432">
    <property type="entry name" value="lysidine_TilS_N"/>
    <property type="match status" value="1"/>
</dbReference>
<dbReference type="InterPro" id="IPR012094">
    <property type="entry name" value="tRNA_Ile_lys_synt"/>
</dbReference>
<evidence type="ECO:0000256" key="1">
    <source>
        <dbReference type="ARBA" id="ARBA00004496"/>
    </source>
</evidence>
<evidence type="ECO:0000256" key="5">
    <source>
        <dbReference type="ARBA" id="ARBA00022741"/>
    </source>
</evidence>
<dbReference type="OrthoDB" id="9807403at2"/>
<keyword evidence="11" id="KW-1185">Reference proteome</keyword>
<feature type="binding site" evidence="8">
    <location>
        <begin position="26"/>
        <end position="31"/>
    </location>
    <ligand>
        <name>ATP</name>
        <dbReference type="ChEBI" id="CHEBI:30616"/>
    </ligand>
</feature>
<dbReference type="EMBL" id="RBCJ01000002">
    <property type="protein sequence ID" value="RKN81861.1"/>
    <property type="molecule type" value="Genomic_DNA"/>
</dbReference>
<evidence type="ECO:0000256" key="3">
    <source>
        <dbReference type="ARBA" id="ARBA00022598"/>
    </source>
</evidence>
<dbReference type="GO" id="GO:0005524">
    <property type="term" value="F:ATP binding"/>
    <property type="evidence" value="ECO:0007669"/>
    <property type="project" value="UniProtKB-UniRule"/>
</dbReference>
<dbReference type="Pfam" id="PF11734">
    <property type="entry name" value="TilS_C"/>
    <property type="match status" value="1"/>
</dbReference>
<dbReference type="SUPFAM" id="SSF56037">
    <property type="entry name" value="PheT/TilS domain"/>
    <property type="match status" value="1"/>
</dbReference>
<dbReference type="Gene3D" id="3.40.50.620">
    <property type="entry name" value="HUPs"/>
    <property type="match status" value="1"/>
</dbReference>
<dbReference type="HAMAP" id="MF_01161">
    <property type="entry name" value="tRNA_Ile_lys_synt"/>
    <property type="match status" value="1"/>
</dbReference>
<dbReference type="PANTHER" id="PTHR43033">
    <property type="entry name" value="TRNA(ILE)-LYSIDINE SYNTHASE-RELATED"/>
    <property type="match status" value="1"/>
</dbReference>
<comment type="catalytic activity">
    <reaction evidence="7 8">
        <text>cytidine(34) in tRNA(Ile2) + L-lysine + ATP = lysidine(34) in tRNA(Ile2) + AMP + diphosphate + H(+)</text>
        <dbReference type="Rhea" id="RHEA:43744"/>
        <dbReference type="Rhea" id="RHEA-COMP:10625"/>
        <dbReference type="Rhea" id="RHEA-COMP:10670"/>
        <dbReference type="ChEBI" id="CHEBI:15378"/>
        <dbReference type="ChEBI" id="CHEBI:30616"/>
        <dbReference type="ChEBI" id="CHEBI:32551"/>
        <dbReference type="ChEBI" id="CHEBI:33019"/>
        <dbReference type="ChEBI" id="CHEBI:82748"/>
        <dbReference type="ChEBI" id="CHEBI:83665"/>
        <dbReference type="ChEBI" id="CHEBI:456215"/>
        <dbReference type="EC" id="6.3.4.19"/>
    </reaction>
</comment>
<gene>
    <name evidence="8 10" type="primary">tilS</name>
    <name evidence="10" type="ORF">D7Z94_10350</name>
</gene>
<comment type="subcellular location">
    <subcellularLocation>
        <location evidence="1 8">Cytoplasm</location>
    </subcellularLocation>
</comment>
<evidence type="ECO:0000256" key="7">
    <source>
        <dbReference type="ARBA" id="ARBA00048539"/>
    </source>
</evidence>
<evidence type="ECO:0000259" key="9">
    <source>
        <dbReference type="SMART" id="SM00977"/>
    </source>
</evidence>
<dbReference type="PANTHER" id="PTHR43033:SF1">
    <property type="entry name" value="TRNA(ILE)-LYSIDINE SYNTHASE-RELATED"/>
    <property type="match status" value="1"/>
</dbReference>
<comment type="function">
    <text evidence="8">Ligates lysine onto the cytidine present at position 34 of the AUA codon-specific tRNA(Ile) that contains the anticodon CAU, in an ATP-dependent manner. Cytidine is converted to lysidine, thus changing the amino acid specificity of the tRNA from methionine to isoleucine.</text>
</comment>
<keyword evidence="3 8" id="KW-0436">Ligase</keyword>
<proteinExistence type="inferred from homology"/>
<dbReference type="NCBIfam" id="TIGR02433">
    <property type="entry name" value="lysidine_TilS_C"/>
    <property type="match status" value="1"/>
</dbReference>
<evidence type="ECO:0000256" key="2">
    <source>
        <dbReference type="ARBA" id="ARBA00022490"/>
    </source>
</evidence>
<keyword evidence="2 8" id="KW-0963">Cytoplasm</keyword>
<keyword evidence="6 8" id="KW-0067">ATP-binding</keyword>
<dbReference type="AlphaFoldDB" id="A0A3B0CA06"/>
<organism evidence="10 11">
    <name type="scientific">Ulvibacterium marinum</name>
    <dbReference type="NCBI Taxonomy" id="2419782"/>
    <lineage>
        <taxon>Bacteria</taxon>
        <taxon>Pseudomonadati</taxon>
        <taxon>Bacteroidota</taxon>
        <taxon>Flavobacteriia</taxon>
        <taxon>Flavobacteriales</taxon>
        <taxon>Flavobacteriaceae</taxon>
        <taxon>Ulvibacterium</taxon>
    </lineage>
</organism>
<evidence type="ECO:0000313" key="11">
    <source>
        <dbReference type="Proteomes" id="UP000276603"/>
    </source>
</evidence>
<dbReference type="InterPro" id="IPR012795">
    <property type="entry name" value="tRNA_Ile_lys_synt_N"/>
</dbReference>